<proteinExistence type="predicted"/>
<evidence type="ECO:0000313" key="1">
    <source>
        <dbReference type="EMBL" id="MCI72321.1"/>
    </source>
</evidence>
<accession>A0A392UFL4</accession>
<dbReference type="EMBL" id="LXQA010815314">
    <property type="protein sequence ID" value="MCI72321.1"/>
    <property type="molecule type" value="Genomic_DNA"/>
</dbReference>
<reference evidence="1 2" key="1">
    <citation type="journal article" date="2018" name="Front. Plant Sci.">
        <title>Red Clover (Trifolium pratense) and Zigzag Clover (T. medium) - A Picture of Genomic Similarities and Differences.</title>
        <authorList>
            <person name="Dluhosova J."/>
            <person name="Istvanek J."/>
            <person name="Nedelnik J."/>
            <person name="Repkova J."/>
        </authorList>
    </citation>
    <scope>NUCLEOTIDE SEQUENCE [LARGE SCALE GENOMIC DNA]</scope>
    <source>
        <strain evidence="2">cv. 10/8</strain>
        <tissue evidence="1">Leaf</tissue>
    </source>
</reference>
<sequence>LSKKQHDVLSVVAVSTPSGDGITADPVEEHCAVNIHQIKWLYHNLAFIPMSAYVLIVSTTDLGRVYHKLLQME</sequence>
<comment type="caution">
    <text evidence="1">The sequence shown here is derived from an EMBL/GenBank/DDBJ whole genome shotgun (WGS) entry which is preliminary data.</text>
</comment>
<evidence type="ECO:0000313" key="2">
    <source>
        <dbReference type="Proteomes" id="UP000265520"/>
    </source>
</evidence>
<organism evidence="1 2">
    <name type="scientific">Trifolium medium</name>
    <dbReference type="NCBI Taxonomy" id="97028"/>
    <lineage>
        <taxon>Eukaryota</taxon>
        <taxon>Viridiplantae</taxon>
        <taxon>Streptophyta</taxon>
        <taxon>Embryophyta</taxon>
        <taxon>Tracheophyta</taxon>
        <taxon>Spermatophyta</taxon>
        <taxon>Magnoliopsida</taxon>
        <taxon>eudicotyledons</taxon>
        <taxon>Gunneridae</taxon>
        <taxon>Pentapetalae</taxon>
        <taxon>rosids</taxon>
        <taxon>fabids</taxon>
        <taxon>Fabales</taxon>
        <taxon>Fabaceae</taxon>
        <taxon>Papilionoideae</taxon>
        <taxon>50 kb inversion clade</taxon>
        <taxon>NPAAA clade</taxon>
        <taxon>Hologalegina</taxon>
        <taxon>IRL clade</taxon>
        <taxon>Trifolieae</taxon>
        <taxon>Trifolium</taxon>
    </lineage>
</organism>
<keyword evidence="2" id="KW-1185">Reference proteome</keyword>
<dbReference type="Proteomes" id="UP000265520">
    <property type="component" value="Unassembled WGS sequence"/>
</dbReference>
<dbReference type="AlphaFoldDB" id="A0A392UFL4"/>
<feature type="non-terminal residue" evidence="1">
    <location>
        <position position="1"/>
    </location>
</feature>
<name>A0A392UFL4_9FABA</name>
<protein>
    <submittedName>
        <fullName evidence="1">Uncharacterized protein</fullName>
    </submittedName>
</protein>